<accession>A0A3L7AXR2</accession>
<evidence type="ECO:0000313" key="5">
    <source>
        <dbReference type="Proteomes" id="UP000269438"/>
    </source>
</evidence>
<evidence type="ECO:0000256" key="1">
    <source>
        <dbReference type="ARBA" id="ARBA00022679"/>
    </source>
</evidence>
<dbReference type="PROSITE" id="PS50206">
    <property type="entry name" value="RHODANESE_3"/>
    <property type="match status" value="2"/>
</dbReference>
<organism evidence="4 5">
    <name type="scientific">Mycetocola lacteus</name>
    <dbReference type="NCBI Taxonomy" id="76637"/>
    <lineage>
        <taxon>Bacteria</taxon>
        <taxon>Bacillati</taxon>
        <taxon>Actinomycetota</taxon>
        <taxon>Actinomycetes</taxon>
        <taxon>Micrococcales</taxon>
        <taxon>Microbacteriaceae</taxon>
        <taxon>Mycetocola</taxon>
    </lineage>
</organism>
<dbReference type="RefSeq" id="WP_121687197.1">
    <property type="nucleotide sequence ID" value="NZ_RCUY01000001.1"/>
</dbReference>
<protein>
    <submittedName>
        <fullName evidence="4">Sulfurtransferase</fullName>
    </submittedName>
</protein>
<evidence type="ECO:0000259" key="3">
    <source>
        <dbReference type="PROSITE" id="PS50206"/>
    </source>
</evidence>
<comment type="caution">
    <text evidence="4">The sequence shown here is derived from an EMBL/GenBank/DDBJ whole genome shotgun (WGS) entry which is preliminary data.</text>
</comment>
<name>A0A3L7AXR2_9MICO</name>
<dbReference type="InterPro" id="IPR045078">
    <property type="entry name" value="TST/MPST-like"/>
</dbReference>
<proteinExistence type="predicted"/>
<dbReference type="PANTHER" id="PTHR11364">
    <property type="entry name" value="THIOSULFATE SULFERTANSFERASE"/>
    <property type="match status" value="1"/>
</dbReference>
<feature type="domain" description="Rhodanese" evidence="3">
    <location>
        <begin position="20"/>
        <end position="140"/>
    </location>
</feature>
<dbReference type="AlphaFoldDB" id="A0A3L7AXR2"/>
<dbReference type="EMBL" id="RCUY01000001">
    <property type="protein sequence ID" value="RLP84725.1"/>
    <property type="molecule type" value="Genomic_DNA"/>
</dbReference>
<dbReference type="PANTHER" id="PTHR11364:SF27">
    <property type="entry name" value="SULFURTRANSFERASE"/>
    <property type="match status" value="1"/>
</dbReference>
<dbReference type="CDD" id="cd01448">
    <property type="entry name" value="TST_Repeat_1"/>
    <property type="match status" value="1"/>
</dbReference>
<dbReference type="OrthoDB" id="9770030at2"/>
<gene>
    <name evidence="4" type="ORF">D9V34_01645</name>
</gene>
<dbReference type="SUPFAM" id="SSF52821">
    <property type="entry name" value="Rhodanese/Cell cycle control phosphatase"/>
    <property type="match status" value="2"/>
</dbReference>
<evidence type="ECO:0000256" key="2">
    <source>
        <dbReference type="ARBA" id="ARBA00022737"/>
    </source>
</evidence>
<feature type="domain" description="Rhodanese" evidence="3">
    <location>
        <begin position="200"/>
        <end position="272"/>
    </location>
</feature>
<dbReference type="GO" id="GO:0004792">
    <property type="term" value="F:thiosulfate-cyanide sulfurtransferase activity"/>
    <property type="evidence" value="ECO:0007669"/>
    <property type="project" value="TreeGrafter"/>
</dbReference>
<dbReference type="Gene3D" id="3.40.250.10">
    <property type="entry name" value="Rhodanese-like domain"/>
    <property type="match status" value="2"/>
</dbReference>
<sequence>MSPVFESPVVSTQWLADHLGSPALVVIDATVMVSGDGEYHCGRDHFERSGHIPGARFADLLTEFSHPDAPGLHRPDPACLAGAVARLGISTDSRVVVYDTQRGQWAARLWWLLRTTGFDEVAVLDGGLTAWLSEHRSVETGGGSRVSQLSDFVGTPRPELWVDPVTAAAVHAGSPEVLTPVTVVSGSKLELPRTGPGDRALSVPLTSITRSSDHTLVSDAKLRELYAPALRSGLPIITADGGEVTASATALALALAGARDVRVLDGRLPLVPA</sequence>
<dbReference type="InterPro" id="IPR036873">
    <property type="entry name" value="Rhodanese-like_dom_sf"/>
</dbReference>
<keyword evidence="1 4" id="KW-0808">Transferase</keyword>
<dbReference type="Pfam" id="PF00581">
    <property type="entry name" value="Rhodanese"/>
    <property type="match status" value="1"/>
</dbReference>
<reference evidence="4 5" key="1">
    <citation type="submission" date="2018-10" db="EMBL/GenBank/DDBJ databases">
        <authorList>
            <person name="Li J."/>
        </authorList>
    </citation>
    <scope>NUCLEOTIDE SEQUENCE [LARGE SCALE GENOMIC DNA]</scope>
    <source>
        <strain evidence="4 5">JCM 11654</strain>
    </source>
</reference>
<evidence type="ECO:0000313" key="4">
    <source>
        <dbReference type="EMBL" id="RLP84725.1"/>
    </source>
</evidence>
<keyword evidence="2" id="KW-0677">Repeat</keyword>
<keyword evidence="5" id="KW-1185">Reference proteome</keyword>
<dbReference type="Proteomes" id="UP000269438">
    <property type="component" value="Unassembled WGS sequence"/>
</dbReference>
<dbReference type="InterPro" id="IPR001763">
    <property type="entry name" value="Rhodanese-like_dom"/>
</dbReference>
<dbReference type="SMART" id="SM00450">
    <property type="entry name" value="RHOD"/>
    <property type="match status" value="1"/>
</dbReference>